<gene>
    <name evidence="1" type="ORF">A9Q75_02115</name>
</gene>
<proteinExistence type="predicted"/>
<dbReference type="AlphaFoldDB" id="A0A1Y5EPC1"/>
<dbReference type="EMBL" id="MAAF01000013">
    <property type="protein sequence ID" value="OUR84571.1"/>
    <property type="molecule type" value="Genomic_DNA"/>
</dbReference>
<evidence type="ECO:0000313" key="2">
    <source>
        <dbReference type="Proteomes" id="UP000243053"/>
    </source>
</evidence>
<dbReference type="GO" id="GO:0019441">
    <property type="term" value="P:L-tryptophan catabolic process to kynurenine"/>
    <property type="evidence" value="ECO:0007669"/>
    <property type="project" value="InterPro"/>
</dbReference>
<protein>
    <submittedName>
        <fullName evidence="1">Cyclase</fullName>
    </submittedName>
</protein>
<dbReference type="SUPFAM" id="SSF102198">
    <property type="entry name" value="Putative cyclase"/>
    <property type="match status" value="1"/>
</dbReference>
<dbReference type="InterPro" id="IPR007325">
    <property type="entry name" value="KFase/CYL"/>
</dbReference>
<dbReference type="Proteomes" id="UP000243053">
    <property type="component" value="Unassembled WGS sequence"/>
</dbReference>
<organism evidence="1 2">
    <name type="scientific">Colwellia psychrerythraea</name>
    <name type="common">Vibrio psychroerythus</name>
    <dbReference type="NCBI Taxonomy" id="28229"/>
    <lineage>
        <taxon>Bacteria</taxon>
        <taxon>Pseudomonadati</taxon>
        <taxon>Pseudomonadota</taxon>
        <taxon>Gammaproteobacteria</taxon>
        <taxon>Alteromonadales</taxon>
        <taxon>Colwelliaceae</taxon>
        <taxon>Colwellia</taxon>
    </lineage>
</organism>
<dbReference type="Pfam" id="PF04199">
    <property type="entry name" value="Cyclase"/>
    <property type="match status" value="1"/>
</dbReference>
<name>A0A1Y5EPC1_COLPS</name>
<accession>A0A1Y5EPC1</accession>
<dbReference type="Gene3D" id="3.50.30.50">
    <property type="entry name" value="Putative cyclase"/>
    <property type="match status" value="1"/>
</dbReference>
<sequence>MKKLIIGCTILLNVGCASVSQPNRLEFIDLSHPIPTFSPSKSDATKPDLNQPVNNSTPIAGFYQQAILYPIDKWATSQGHFNSRAILIQEHNGTSFNAPNHYQNDENSTEKGAILASNRKAAHQLNSEQLTGNIVLIDVSNRVKVELAKNDGKPSTDLYITDFSDNSQATIRAADIRAVADQITEGVWLVGRVGWEQFYFSGTEDWDKSQYVNGLNHPGFTGEAIEEIIKIMNEKKIKISGIAADSFSTDSGQGAKGSDDKWSNAWPAHVRLYQRGILIVENLTNLALLAQQQGDCSLMVGALNHVGGTGGPARVMAVCEEQTTNNEPVKFVHRHR</sequence>
<evidence type="ECO:0000313" key="1">
    <source>
        <dbReference type="EMBL" id="OUR84571.1"/>
    </source>
</evidence>
<reference evidence="2" key="1">
    <citation type="journal article" date="2017" name="Proc. Natl. Acad. Sci. U.S.A.">
        <title>Simulation of Deepwater Horizon oil plume reveals substrate specialization within a complex community of hydrocarbon degraders.</title>
        <authorList>
            <person name="Hu P."/>
            <person name="Dubinsky E.A."/>
            <person name="Probst A.J."/>
            <person name="Wang J."/>
            <person name="Sieber C.M.K."/>
            <person name="Tom L.M."/>
            <person name="Gardinali P."/>
            <person name="Banfield J.F."/>
            <person name="Atlas R.M."/>
            <person name="Andersen G.L."/>
        </authorList>
    </citation>
    <scope>NUCLEOTIDE SEQUENCE [LARGE SCALE GENOMIC DNA]</scope>
</reference>
<dbReference type="GO" id="GO:0004061">
    <property type="term" value="F:arylformamidase activity"/>
    <property type="evidence" value="ECO:0007669"/>
    <property type="project" value="InterPro"/>
</dbReference>
<comment type="caution">
    <text evidence="1">The sequence shown here is derived from an EMBL/GenBank/DDBJ whole genome shotgun (WGS) entry which is preliminary data.</text>
</comment>
<dbReference type="InterPro" id="IPR037175">
    <property type="entry name" value="KFase_sf"/>
</dbReference>